<dbReference type="Proteomes" id="UP000000268">
    <property type="component" value="Chromosome"/>
</dbReference>
<organism evidence="1 2">
    <name type="scientific">Acaryochloris marina (strain MBIC 11017)</name>
    <dbReference type="NCBI Taxonomy" id="329726"/>
    <lineage>
        <taxon>Bacteria</taxon>
        <taxon>Bacillati</taxon>
        <taxon>Cyanobacteriota</taxon>
        <taxon>Cyanophyceae</taxon>
        <taxon>Acaryochloridales</taxon>
        <taxon>Acaryochloridaceae</taxon>
        <taxon>Acaryochloris</taxon>
    </lineage>
</organism>
<name>B0C358_ACAM1</name>
<sequence>MPSLTDALKRIEAYSKCDQSYWRPQLSIRDIDVILQNYPFKLSKEVYELYRWHNGTLPIFREDDMTSEIAFDFGYHLAELIGDITFLPLEEAIFWWQARDDYHASFVPYEPSNILPLFFCDFGQIVVLGSTIQQKFSPVYRVTDLDVSQIHEPLYPSITNMMLAIAEIIESRAKFWDSGICNLLIYDMGCRPIDQKYGRGKSQ</sequence>
<proteinExistence type="predicted"/>
<dbReference type="eggNOG" id="COG4282">
    <property type="taxonomic scope" value="Bacteria"/>
</dbReference>
<evidence type="ECO:0000313" key="2">
    <source>
        <dbReference type="Proteomes" id="UP000000268"/>
    </source>
</evidence>
<accession>B0C358</accession>
<gene>
    <name evidence="1" type="ordered locus">AM1_2395</name>
</gene>
<evidence type="ECO:0008006" key="3">
    <source>
        <dbReference type="Google" id="ProtNLM"/>
    </source>
</evidence>
<dbReference type="HOGENOM" id="CLU_1346478_0_0_3"/>
<keyword evidence="2" id="KW-1185">Reference proteome</keyword>
<dbReference type="EMBL" id="CP000828">
    <property type="protein sequence ID" value="ABW27405.1"/>
    <property type="molecule type" value="Genomic_DNA"/>
</dbReference>
<dbReference type="OrthoDB" id="570816at2"/>
<protein>
    <recommendedName>
        <fullName evidence="3">Knr4/Smi1-like domain-containing protein</fullName>
    </recommendedName>
</protein>
<dbReference type="KEGG" id="amr:AM1_2395"/>
<dbReference type="STRING" id="329726.AM1_2395"/>
<reference evidence="1 2" key="1">
    <citation type="journal article" date="2008" name="Proc. Natl. Acad. Sci. U.S.A.">
        <title>Niche adaptation and genome expansion in the chlorophyll d-producing cyanobacterium Acaryochloris marina.</title>
        <authorList>
            <person name="Swingley W.D."/>
            <person name="Chen M."/>
            <person name="Cheung P.C."/>
            <person name="Conrad A.L."/>
            <person name="Dejesa L.C."/>
            <person name="Hao J."/>
            <person name="Honchak B.M."/>
            <person name="Karbach L.E."/>
            <person name="Kurdoglu A."/>
            <person name="Lahiri S."/>
            <person name="Mastrian S.D."/>
            <person name="Miyashita H."/>
            <person name="Page L."/>
            <person name="Ramakrishna P."/>
            <person name="Satoh S."/>
            <person name="Sattley W.M."/>
            <person name="Shimada Y."/>
            <person name="Taylor H.L."/>
            <person name="Tomo T."/>
            <person name="Tsuchiya T."/>
            <person name="Wang Z.T."/>
            <person name="Raymond J."/>
            <person name="Mimuro M."/>
            <person name="Blankenship R.E."/>
            <person name="Touchman J.W."/>
        </authorList>
    </citation>
    <scope>NUCLEOTIDE SEQUENCE [LARGE SCALE GENOMIC DNA]</scope>
    <source>
        <strain evidence="2">MBIC 11017</strain>
    </source>
</reference>
<dbReference type="RefSeq" id="WP_012162874.1">
    <property type="nucleotide sequence ID" value="NC_009925.1"/>
</dbReference>
<dbReference type="AlphaFoldDB" id="B0C358"/>
<evidence type="ECO:0000313" key="1">
    <source>
        <dbReference type="EMBL" id="ABW27405.1"/>
    </source>
</evidence>